<keyword evidence="1" id="KW-0472">Membrane</keyword>
<dbReference type="KEGG" id="pmw:B2K_11040"/>
<feature type="transmembrane region" description="Helical" evidence="1">
    <location>
        <begin position="134"/>
        <end position="156"/>
    </location>
</feature>
<keyword evidence="1" id="KW-1133">Transmembrane helix</keyword>
<dbReference type="Proteomes" id="UP000007392">
    <property type="component" value="Chromosome"/>
</dbReference>
<dbReference type="OrthoDB" id="2591789at2"/>
<name>I0BFV3_9BACL</name>
<dbReference type="PATRIC" id="fig|997761.3.peg.2142"/>
<evidence type="ECO:0000256" key="1">
    <source>
        <dbReference type="SAM" id="Phobius"/>
    </source>
</evidence>
<evidence type="ECO:0000313" key="3">
    <source>
        <dbReference type="Proteomes" id="UP000007392"/>
    </source>
</evidence>
<protein>
    <submittedName>
        <fullName evidence="2">Uncharacterized protein</fullName>
    </submittedName>
</protein>
<proteinExistence type="predicted"/>
<sequence length="204" mass="24435">MAKELIPMDAEQKKELEHIIQSYRDTNLDTINYWWEYSSFDSWRFWLTVILLAVPLLVLYFKIDRNRVYQIGFYGFAIHMLGVYVDTIGTNYGFWSYPYKMIPVLPTSFTLTSSMIPVAFMLMYQWQSRKRINYYLCAAGVSAIFVFIIHPIFMWLDMFQMYRGFNYLIMYVNYFGGSIMAKLVLDAFVYLNKKNDTIRIRKIK</sequence>
<keyword evidence="1" id="KW-0812">Transmembrane</keyword>
<accession>I0BFV3</accession>
<dbReference type="AlphaFoldDB" id="I0BFV3"/>
<feature type="transmembrane region" description="Helical" evidence="1">
    <location>
        <begin position="43"/>
        <end position="61"/>
    </location>
</feature>
<organism evidence="2 3">
    <name type="scientific">Paenibacillus mucilaginosus K02</name>
    <dbReference type="NCBI Taxonomy" id="997761"/>
    <lineage>
        <taxon>Bacteria</taxon>
        <taxon>Bacillati</taxon>
        <taxon>Bacillota</taxon>
        <taxon>Bacilli</taxon>
        <taxon>Bacillales</taxon>
        <taxon>Paenibacillaceae</taxon>
        <taxon>Paenibacillus</taxon>
    </lineage>
</organism>
<feature type="transmembrane region" description="Helical" evidence="1">
    <location>
        <begin position="168"/>
        <end position="191"/>
    </location>
</feature>
<dbReference type="NCBIfam" id="NF041644">
    <property type="entry name" value="CBO0543_fam"/>
    <property type="match status" value="1"/>
</dbReference>
<reference evidence="2 3" key="1">
    <citation type="submission" date="2013-06" db="EMBL/GenBank/DDBJ databases">
        <title>Complete genome sequence of Paenibacillus mucilaginosus K02.</title>
        <authorList>
            <person name="Xiao B."/>
            <person name="Sun L."/>
            <person name="Xiao L."/>
            <person name="Lian B."/>
        </authorList>
    </citation>
    <scope>NUCLEOTIDE SEQUENCE [LARGE SCALE GENOMIC DNA]</scope>
    <source>
        <strain evidence="2 3">K02</strain>
    </source>
</reference>
<feature type="transmembrane region" description="Helical" evidence="1">
    <location>
        <begin position="101"/>
        <end position="122"/>
    </location>
</feature>
<dbReference type="HOGENOM" id="CLU_112019_0_0_9"/>
<gene>
    <name evidence="2" type="ORF">B2K_11040</name>
</gene>
<dbReference type="EMBL" id="CP003422">
    <property type="protein sequence ID" value="AFH61250.1"/>
    <property type="molecule type" value="Genomic_DNA"/>
</dbReference>
<feature type="transmembrane region" description="Helical" evidence="1">
    <location>
        <begin position="73"/>
        <end position="95"/>
    </location>
</feature>
<evidence type="ECO:0000313" key="2">
    <source>
        <dbReference type="EMBL" id="AFH61250.1"/>
    </source>
</evidence>
<dbReference type="InterPro" id="IPR048147">
    <property type="entry name" value="CBO0543-like"/>
</dbReference>